<evidence type="ECO:0000256" key="1">
    <source>
        <dbReference type="ARBA" id="ARBA00022553"/>
    </source>
</evidence>
<dbReference type="SUPFAM" id="SSF52172">
    <property type="entry name" value="CheY-like"/>
    <property type="match status" value="1"/>
</dbReference>
<dbReference type="GO" id="GO:0000160">
    <property type="term" value="P:phosphorelay signal transduction system"/>
    <property type="evidence" value="ECO:0007669"/>
    <property type="project" value="InterPro"/>
</dbReference>
<dbReference type="InterPro" id="IPR011006">
    <property type="entry name" value="CheY-like_superfamily"/>
</dbReference>
<evidence type="ECO:0000259" key="3">
    <source>
        <dbReference type="PROSITE" id="PS50110"/>
    </source>
</evidence>
<organism evidence="4 5">
    <name type="scientific">Tanticharoenia sakaeratensis NBRC 103193</name>
    <dbReference type="NCBI Taxonomy" id="1231623"/>
    <lineage>
        <taxon>Bacteria</taxon>
        <taxon>Pseudomonadati</taxon>
        <taxon>Pseudomonadota</taxon>
        <taxon>Alphaproteobacteria</taxon>
        <taxon>Acetobacterales</taxon>
        <taxon>Acetobacteraceae</taxon>
        <taxon>Tanticharoenia</taxon>
    </lineage>
</organism>
<dbReference type="PANTHER" id="PTHR44591:SF25">
    <property type="entry name" value="CHEMOTAXIS TWO-COMPONENT RESPONSE REGULATOR"/>
    <property type="match status" value="1"/>
</dbReference>
<feature type="domain" description="Response regulatory" evidence="3">
    <location>
        <begin position="4"/>
        <end position="123"/>
    </location>
</feature>
<dbReference type="AlphaFoldDB" id="A0A0D6MKK8"/>
<proteinExistence type="predicted"/>
<dbReference type="RefSeq" id="WP_048848116.1">
    <property type="nucleotide sequence ID" value="NZ_BALE01000011.1"/>
</dbReference>
<dbReference type="Proteomes" id="UP000032679">
    <property type="component" value="Unassembled WGS sequence"/>
</dbReference>
<dbReference type="PANTHER" id="PTHR44591">
    <property type="entry name" value="STRESS RESPONSE REGULATOR PROTEIN 1"/>
    <property type="match status" value="1"/>
</dbReference>
<comment type="caution">
    <text evidence="4">The sequence shown here is derived from an EMBL/GenBank/DDBJ whole genome shotgun (WGS) entry which is preliminary data.</text>
</comment>
<gene>
    <name evidence="4" type="ORF">Tasa_011_007</name>
</gene>
<dbReference type="InterPro" id="IPR001789">
    <property type="entry name" value="Sig_transdc_resp-reg_receiver"/>
</dbReference>
<dbReference type="SMART" id="SM00448">
    <property type="entry name" value="REC"/>
    <property type="match status" value="1"/>
</dbReference>
<evidence type="ECO:0000313" key="4">
    <source>
        <dbReference type="EMBL" id="GAN53788.1"/>
    </source>
</evidence>
<evidence type="ECO:0000313" key="5">
    <source>
        <dbReference type="Proteomes" id="UP000032679"/>
    </source>
</evidence>
<sequence length="124" mass="13472">MSRLIFTIDDSRTIRDLLRTVLTGAGYRVEQAVDGIDGLERLDAANCPLPAAIITDVNMPRLDGLGFIERARERTRLAFVPILVLTTESDPAKKARARAAGATGWIVKPFAPDVLLQAVSRVTA</sequence>
<dbReference type="STRING" id="1231623.Tasa_011_007"/>
<dbReference type="OrthoDB" id="9800897at2"/>
<evidence type="ECO:0000256" key="2">
    <source>
        <dbReference type="PROSITE-ProRule" id="PRU00169"/>
    </source>
</evidence>
<keyword evidence="5" id="KW-1185">Reference proteome</keyword>
<feature type="modified residue" description="4-aspartylphosphate" evidence="2">
    <location>
        <position position="56"/>
    </location>
</feature>
<dbReference type="Gene3D" id="3.40.50.2300">
    <property type="match status" value="1"/>
</dbReference>
<dbReference type="Pfam" id="PF00072">
    <property type="entry name" value="Response_reg"/>
    <property type="match status" value="1"/>
</dbReference>
<dbReference type="EMBL" id="BALE01000011">
    <property type="protein sequence ID" value="GAN53788.1"/>
    <property type="molecule type" value="Genomic_DNA"/>
</dbReference>
<accession>A0A0D6MKK8</accession>
<name>A0A0D6MKK8_9PROT</name>
<keyword evidence="1 2" id="KW-0597">Phosphoprotein</keyword>
<dbReference type="InterPro" id="IPR050595">
    <property type="entry name" value="Bact_response_regulator"/>
</dbReference>
<dbReference type="PROSITE" id="PS50110">
    <property type="entry name" value="RESPONSE_REGULATORY"/>
    <property type="match status" value="1"/>
</dbReference>
<protein>
    <submittedName>
        <fullName evidence="4">Response regulator receiver protein</fullName>
    </submittedName>
</protein>
<reference evidence="4 5" key="1">
    <citation type="submission" date="2012-10" db="EMBL/GenBank/DDBJ databases">
        <title>Genome sequencing of Tanticharoenia sakaeratensis NBRC 103193.</title>
        <authorList>
            <person name="Azuma Y."/>
            <person name="Hadano H."/>
            <person name="Hirakawa H."/>
            <person name="Matsushita K."/>
        </authorList>
    </citation>
    <scope>NUCLEOTIDE SEQUENCE [LARGE SCALE GENOMIC DNA]</scope>
    <source>
        <strain evidence="4 5">NBRC 103193</strain>
    </source>
</reference>